<reference evidence="9 10" key="1">
    <citation type="submission" date="2020-09" db="EMBL/GenBank/DDBJ databases">
        <title>Diversity and distribution of actinomycetes associated with coral in the coast of Hainan.</title>
        <authorList>
            <person name="Li F."/>
        </authorList>
    </citation>
    <scope>NUCLEOTIDE SEQUENCE [LARGE SCALE GENOMIC DNA]</scope>
    <source>
        <strain evidence="9 10">HNM0947</strain>
    </source>
</reference>
<sequence>MGHTEARGAVEAVWRIESGRLVAVLTRMVGDVGTAEEVAQDALVSALETWPREGTPRNPAAWLTTVAKRRVVDRWRRDARFRDRLTELGREAALHDGQNQFDAVEDDYGDDLLRLVFVCCHPVLPVASRVALTLRLLGGLTTAEVARAFLLPEPTVAQRIVRAKRTLREKNVRFEVPAGDERDVRLASVLSVVHLVFNEGYVATAGDDWMRPELAEEALYLGRVLVRIMPGEPEAHGLLALMELHASRFRARCAPDGTPVPLEDQDRTRWDRRQVARGLATLERSVPAGPNPTRGPYALQAAIAAEHARAPRTEDTDWGAIADLYGELVRATRSPVAELNRAVALSMDRGPRAALTIVDTLADEPAMERYPLFFAVRGDLLLRLGYRSQARAEFEHAAMLTDNGGERVLLQRRARGCVPVPGF</sequence>
<proteinExistence type="inferred from homology"/>
<dbReference type="InterPro" id="IPR014284">
    <property type="entry name" value="RNA_pol_sigma-70_dom"/>
</dbReference>
<dbReference type="InterPro" id="IPR013249">
    <property type="entry name" value="RNA_pol_sigma70_r4_t2"/>
</dbReference>
<dbReference type="InterPro" id="IPR046531">
    <property type="entry name" value="DUF6596"/>
</dbReference>
<evidence type="ECO:0000259" key="6">
    <source>
        <dbReference type="Pfam" id="PF04542"/>
    </source>
</evidence>
<evidence type="ECO:0000256" key="3">
    <source>
        <dbReference type="ARBA" id="ARBA00023082"/>
    </source>
</evidence>
<dbReference type="SUPFAM" id="SSF88946">
    <property type="entry name" value="Sigma2 domain of RNA polymerase sigma factors"/>
    <property type="match status" value="1"/>
</dbReference>
<evidence type="ECO:0000313" key="9">
    <source>
        <dbReference type="EMBL" id="MBE2998860.1"/>
    </source>
</evidence>
<dbReference type="PANTHER" id="PTHR47756:SF2">
    <property type="entry name" value="BLL6612 PROTEIN"/>
    <property type="match status" value="1"/>
</dbReference>
<dbReference type="SUPFAM" id="SSF88659">
    <property type="entry name" value="Sigma3 and sigma4 domains of RNA polymerase sigma factors"/>
    <property type="match status" value="1"/>
</dbReference>
<gene>
    <name evidence="9" type="ORF">IDM40_09100</name>
</gene>
<evidence type="ECO:0000256" key="4">
    <source>
        <dbReference type="ARBA" id="ARBA00023163"/>
    </source>
</evidence>
<dbReference type="Gene3D" id="1.10.1740.10">
    <property type="match status" value="1"/>
</dbReference>
<dbReference type="Pfam" id="PF08281">
    <property type="entry name" value="Sigma70_r4_2"/>
    <property type="match status" value="1"/>
</dbReference>
<dbReference type="EMBL" id="JADBGI010000006">
    <property type="protein sequence ID" value="MBE2998860.1"/>
    <property type="molecule type" value="Genomic_DNA"/>
</dbReference>
<dbReference type="Pfam" id="PF20239">
    <property type="entry name" value="DUF6596"/>
    <property type="match status" value="1"/>
</dbReference>
<feature type="domain" description="RNA polymerase sigma-70 region 2" evidence="6">
    <location>
        <begin position="19"/>
        <end position="80"/>
    </location>
</feature>
<evidence type="ECO:0000256" key="1">
    <source>
        <dbReference type="ARBA" id="ARBA00010641"/>
    </source>
</evidence>
<feature type="domain" description="DUF6596" evidence="8">
    <location>
        <begin position="185"/>
        <end position="285"/>
    </location>
</feature>
<keyword evidence="2 5" id="KW-0805">Transcription regulation</keyword>
<keyword evidence="10" id="KW-1185">Reference proteome</keyword>
<dbReference type="RefSeq" id="WP_193121488.1">
    <property type="nucleotide sequence ID" value="NZ_JADBGI010000006.1"/>
</dbReference>
<feature type="domain" description="RNA polymerase sigma factor 70 region 4 type 2" evidence="7">
    <location>
        <begin position="118"/>
        <end position="167"/>
    </location>
</feature>
<evidence type="ECO:0000259" key="7">
    <source>
        <dbReference type="Pfam" id="PF08281"/>
    </source>
</evidence>
<dbReference type="InterPro" id="IPR000838">
    <property type="entry name" value="RNA_pol_sigma70_ECF_CS"/>
</dbReference>
<keyword evidence="5" id="KW-0238">DNA-binding</keyword>
<dbReference type="Gene3D" id="1.10.10.10">
    <property type="entry name" value="Winged helix-like DNA-binding domain superfamily/Winged helix DNA-binding domain"/>
    <property type="match status" value="1"/>
</dbReference>
<dbReference type="InterPro" id="IPR036388">
    <property type="entry name" value="WH-like_DNA-bd_sf"/>
</dbReference>
<dbReference type="InterPro" id="IPR013325">
    <property type="entry name" value="RNA_pol_sigma_r2"/>
</dbReference>
<evidence type="ECO:0000259" key="8">
    <source>
        <dbReference type="Pfam" id="PF20239"/>
    </source>
</evidence>
<organism evidence="9 10">
    <name type="scientific">Nocardiopsis coralli</name>
    <dbReference type="NCBI Taxonomy" id="2772213"/>
    <lineage>
        <taxon>Bacteria</taxon>
        <taxon>Bacillati</taxon>
        <taxon>Actinomycetota</taxon>
        <taxon>Actinomycetes</taxon>
        <taxon>Streptosporangiales</taxon>
        <taxon>Nocardiopsidaceae</taxon>
        <taxon>Nocardiopsis</taxon>
    </lineage>
</organism>
<dbReference type="NCBIfam" id="TIGR02937">
    <property type="entry name" value="sigma70-ECF"/>
    <property type="match status" value="1"/>
</dbReference>
<accession>A0ABR9P4W0</accession>
<keyword evidence="4 5" id="KW-0804">Transcription</keyword>
<dbReference type="Pfam" id="PF04542">
    <property type="entry name" value="Sigma70_r2"/>
    <property type="match status" value="1"/>
</dbReference>
<dbReference type="PANTHER" id="PTHR47756">
    <property type="entry name" value="BLL6612 PROTEIN-RELATED"/>
    <property type="match status" value="1"/>
</dbReference>
<evidence type="ECO:0000256" key="2">
    <source>
        <dbReference type="ARBA" id="ARBA00023015"/>
    </source>
</evidence>
<name>A0ABR9P4W0_9ACTN</name>
<dbReference type="InterPro" id="IPR007627">
    <property type="entry name" value="RNA_pol_sigma70_r2"/>
</dbReference>
<evidence type="ECO:0000256" key="5">
    <source>
        <dbReference type="RuleBase" id="RU000716"/>
    </source>
</evidence>
<dbReference type="InterPro" id="IPR013324">
    <property type="entry name" value="RNA_pol_sigma_r3/r4-like"/>
</dbReference>
<comment type="similarity">
    <text evidence="1 5">Belongs to the sigma-70 factor family. ECF subfamily.</text>
</comment>
<protein>
    <recommendedName>
        <fullName evidence="5">RNA polymerase sigma factor</fullName>
    </recommendedName>
</protein>
<dbReference type="PROSITE" id="PS01063">
    <property type="entry name" value="SIGMA70_ECF"/>
    <property type="match status" value="1"/>
</dbReference>
<comment type="caution">
    <text evidence="9">The sequence shown here is derived from an EMBL/GenBank/DDBJ whole genome shotgun (WGS) entry which is preliminary data.</text>
</comment>
<dbReference type="Proteomes" id="UP000806528">
    <property type="component" value="Unassembled WGS sequence"/>
</dbReference>
<keyword evidence="3 5" id="KW-0731">Sigma factor</keyword>
<evidence type="ECO:0000313" key="10">
    <source>
        <dbReference type="Proteomes" id="UP000806528"/>
    </source>
</evidence>